<evidence type="ECO:0000256" key="1">
    <source>
        <dbReference type="ARBA" id="ARBA00005820"/>
    </source>
</evidence>
<dbReference type="SUPFAM" id="SSF52540">
    <property type="entry name" value="P-loop containing nucleoside triphosphate hydrolases"/>
    <property type="match status" value="1"/>
</dbReference>
<dbReference type="Pfam" id="PF13401">
    <property type="entry name" value="AAA_22"/>
    <property type="match status" value="1"/>
</dbReference>
<dbReference type="InterPro" id="IPR011990">
    <property type="entry name" value="TPR-like_helical_dom_sf"/>
</dbReference>
<dbReference type="GO" id="GO:0016887">
    <property type="term" value="F:ATP hydrolysis activity"/>
    <property type="evidence" value="ECO:0007669"/>
    <property type="project" value="InterPro"/>
</dbReference>
<dbReference type="InterPro" id="IPR001867">
    <property type="entry name" value="OmpR/PhoB-type_DNA-bd"/>
</dbReference>
<feature type="domain" description="OmpR/PhoB-type" evidence="4">
    <location>
        <begin position="1"/>
        <end position="98"/>
    </location>
</feature>
<evidence type="ECO:0000256" key="2">
    <source>
        <dbReference type="ARBA" id="ARBA00023125"/>
    </source>
</evidence>
<dbReference type="InterPro" id="IPR027417">
    <property type="entry name" value="P-loop_NTPase"/>
</dbReference>
<evidence type="ECO:0000259" key="4">
    <source>
        <dbReference type="PROSITE" id="PS51755"/>
    </source>
</evidence>
<dbReference type="SMART" id="SM01043">
    <property type="entry name" value="BTAD"/>
    <property type="match status" value="1"/>
</dbReference>
<dbReference type="InterPro" id="IPR036388">
    <property type="entry name" value="WH-like_DNA-bd_sf"/>
</dbReference>
<proteinExistence type="inferred from homology"/>
<name>A0A6I8M569_9PSEU</name>
<dbReference type="EMBL" id="CABVGP010000003">
    <property type="protein sequence ID" value="VVJ22824.1"/>
    <property type="molecule type" value="Genomic_DNA"/>
</dbReference>
<dbReference type="InterPro" id="IPR005158">
    <property type="entry name" value="BTAD"/>
</dbReference>
<organism evidence="5 6">
    <name type="scientific">Amycolatopsis camponoti</name>
    <dbReference type="NCBI Taxonomy" id="2606593"/>
    <lineage>
        <taxon>Bacteria</taxon>
        <taxon>Bacillati</taxon>
        <taxon>Actinomycetota</taxon>
        <taxon>Actinomycetes</taxon>
        <taxon>Pseudonocardiales</taxon>
        <taxon>Pseudonocardiaceae</taxon>
        <taxon>Amycolatopsis</taxon>
    </lineage>
</organism>
<dbReference type="AlphaFoldDB" id="A0A6I8M569"/>
<dbReference type="PANTHER" id="PTHR47691">
    <property type="entry name" value="REGULATOR-RELATED"/>
    <property type="match status" value="1"/>
</dbReference>
<protein>
    <submittedName>
        <fullName evidence="5">Transcriptional regulator</fullName>
    </submittedName>
</protein>
<dbReference type="Gene3D" id="1.25.40.10">
    <property type="entry name" value="Tetratricopeptide repeat domain"/>
    <property type="match status" value="2"/>
</dbReference>
<comment type="similarity">
    <text evidence="1">Belongs to the AfsR/DnrI/RedD regulatory family.</text>
</comment>
<evidence type="ECO:0000313" key="6">
    <source>
        <dbReference type="Proteomes" id="UP000399805"/>
    </source>
</evidence>
<feature type="DNA-binding region" description="OmpR/PhoB-type" evidence="3">
    <location>
        <begin position="1"/>
        <end position="98"/>
    </location>
</feature>
<dbReference type="InterPro" id="IPR016032">
    <property type="entry name" value="Sig_transdc_resp-reg_C-effctor"/>
</dbReference>
<accession>A0A6I8M569</accession>
<dbReference type="PROSITE" id="PS51755">
    <property type="entry name" value="OMPR_PHOB"/>
    <property type="match status" value="1"/>
</dbReference>
<dbReference type="SUPFAM" id="SSF48452">
    <property type="entry name" value="TPR-like"/>
    <property type="match status" value="2"/>
</dbReference>
<dbReference type="RefSeq" id="WP_155547758.1">
    <property type="nucleotide sequence ID" value="NZ_CABVGP010000003.1"/>
</dbReference>
<dbReference type="InterPro" id="IPR058852">
    <property type="entry name" value="HTH_77"/>
</dbReference>
<sequence>MRVALLGPLRATDDEGTPIDIGGARLRMLLARLALDAGRAVPADALVDGLWGAEPPADAANALQSLVSRLRKALPVAVESGPGGYRLAVAREDVDAERFERLAAGGRRELAAGRDAHAAELLTEALALWQGGALADVLDAPFAPAPARRLTDLRAEAIEDRFEALIRLGEHAGVLADLAAAADADPLRERLAGLRIRALCAAGRQSEALGVYTGIRRTLADQLGVDPSAELQEIHLAALRGEFAPPAPVTDRLPTRLTTFIGRDDELKLLAELLGGARLVTLIGPGGAGKTRLATESASRHPAHARGRVWFVPLAGVRDPGDVVGAVAGALEVRDIRSADTEVRRRPDLLGHAVEVLAGGEALLVLDNCEHVIDAAATLADELLSRAPGLRILATSREPLAITGEALCPLGPLPVPAERAAPAEAAELDSTRLFLDRASAVRPDFVLDESTVDDVGQICRRLDGMPLALELAAARLRSMTPAQIAARLDDRFRLLTSGSRTALPRQRTLRAVVEWSWDLLTEPELVLARRLAVFPSGAPMDAVERVCADELLPAADVPYVLGTLVEKSIVDTVNRGGEPRYRMLETLRAYAGERLAESGEQAAFQRAMARYYVGLAEWAEPLLRTGEQLSAIDVYEAESANLTGALRTAIEMSDVDTSVRLLNGMFWYFTILGQGERAEEFIDAVLAFGDRLPPDVNAAYRAIARLFHQVPSRLPLEGVHELVDECVRTGAVGKYPGLAVALPMLAFLGGDRELAMREVHRAQADDDTWIRSGGHWVESFLLDDTGDVEGADRARDRAYAGFREVGDRWGTAMTLSFKANALSQAGSGESAIEVYQQGLALSMELRSHEDVVQHWWRLAVERARLGDLEGAWRDQEAAERYGRGNENPQQRAFLMFGRIELCLRGGQLAEARAALTQLRALTWEVAFPEGMGEEWVGAFEGRLALAEHRPDAAEAHLTKAISATGDRGDMPDLAGAVELLALVRHQQGRPVEAARMLGASALIRGRFDLGSPEVRELIAQLRAELSDARYEELIAEARAMSKEDAIAGLKTPTANGRE</sequence>
<evidence type="ECO:0000313" key="5">
    <source>
        <dbReference type="EMBL" id="VVJ22824.1"/>
    </source>
</evidence>
<dbReference type="Gene3D" id="1.10.10.10">
    <property type="entry name" value="Winged helix-like DNA-binding domain superfamily/Winged helix DNA-binding domain"/>
    <property type="match status" value="1"/>
</dbReference>
<dbReference type="PRINTS" id="PR00364">
    <property type="entry name" value="DISEASERSIST"/>
</dbReference>
<dbReference type="GO" id="GO:0000160">
    <property type="term" value="P:phosphorelay signal transduction system"/>
    <property type="evidence" value="ECO:0007669"/>
    <property type="project" value="InterPro"/>
</dbReference>
<gene>
    <name evidence="5" type="ORF">AA23TX_07737</name>
</gene>
<keyword evidence="2 3" id="KW-0238">DNA-binding</keyword>
<dbReference type="Proteomes" id="UP000399805">
    <property type="component" value="Unassembled WGS sequence"/>
</dbReference>
<dbReference type="Pfam" id="PF03704">
    <property type="entry name" value="BTAD"/>
    <property type="match status" value="1"/>
</dbReference>
<dbReference type="Pfam" id="PF25872">
    <property type="entry name" value="HTH_77"/>
    <property type="match status" value="1"/>
</dbReference>
<keyword evidence="6" id="KW-1185">Reference proteome</keyword>
<dbReference type="CDD" id="cd15831">
    <property type="entry name" value="BTAD"/>
    <property type="match status" value="1"/>
</dbReference>
<dbReference type="PANTHER" id="PTHR47691:SF3">
    <property type="entry name" value="HTH-TYPE TRANSCRIPTIONAL REGULATOR RV0890C-RELATED"/>
    <property type="match status" value="1"/>
</dbReference>
<dbReference type="GO" id="GO:0003677">
    <property type="term" value="F:DNA binding"/>
    <property type="evidence" value="ECO:0007669"/>
    <property type="project" value="UniProtKB-UniRule"/>
</dbReference>
<dbReference type="SMART" id="SM00862">
    <property type="entry name" value="Trans_reg_C"/>
    <property type="match status" value="1"/>
</dbReference>
<evidence type="ECO:0000256" key="3">
    <source>
        <dbReference type="PROSITE-ProRule" id="PRU01091"/>
    </source>
</evidence>
<dbReference type="SUPFAM" id="SSF46894">
    <property type="entry name" value="C-terminal effector domain of the bipartite response regulators"/>
    <property type="match status" value="1"/>
</dbReference>
<reference evidence="5 6" key="1">
    <citation type="submission" date="2019-09" db="EMBL/GenBank/DDBJ databases">
        <authorList>
            <person name="Leyn A S."/>
        </authorList>
    </citation>
    <scope>NUCLEOTIDE SEQUENCE [LARGE SCALE GENOMIC DNA]</scope>
    <source>
        <strain evidence="5">AA231_1</strain>
    </source>
</reference>
<dbReference type="GO" id="GO:0006355">
    <property type="term" value="P:regulation of DNA-templated transcription"/>
    <property type="evidence" value="ECO:0007669"/>
    <property type="project" value="InterPro"/>
</dbReference>
<dbReference type="InterPro" id="IPR049945">
    <property type="entry name" value="AAA_22"/>
</dbReference>